<sequence length="284" mass="32332">MEKWNVREPRHSRFRQKSDNDQQDWLVEQRLSEEEGPDRQQNERTTDSNHDNLEASSDEQVIKQHQEDAEEDTMTESVSFTSEVQKEVTETSNDLNFSIQEISPGLANILSYKNYRHATEHPNGRSSHTPTFSFAYDMQVEISGGSTPKNLSDYTPDDAESSTHDDDKDRQIGFTDEEIWGALSKRNDVVTLDLPEGGEDEEPSKGNNCLNSNNMNYPFGSYISLIELDREEFHLRQHLRGAPSPESSCDNDIEVRKARFDYPPNGNISESTASEAENYSVQSA</sequence>
<evidence type="ECO:0000313" key="1">
    <source>
        <dbReference type="EMBL" id="KAI4304621.1"/>
    </source>
</evidence>
<protein>
    <submittedName>
        <fullName evidence="1">Uncharacterized protein</fullName>
    </submittedName>
</protein>
<dbReference type="Proteomes" id="UP001057402">
    <property type="component" value="Chromosome 12"/>
</dbReference>
<reference evidence="2" key="1">
    <citation type="journal article" date="2023" name="Front. Plant Sci.">
        <title>Chromosomal-level genome assembly of Melastoma candidum provides insights into trichome evolution.</title>
        <authorList>
            <person name="Zhong Y."/>
            <person name="Wu W."/>
            <person name="Sun C."/>
            <person name="Zou P."/>
            <person name="Liu Y."/>
            <person name="Dai S."/>
            <person name="Zhou R."/>
        </authorList>
    </citation>
    <scope>NUCLEOTIDE SEQUENCE [LARGE SCALE GENOMIC DNA]</scope>
</reference>
<organism evidence="1 2">
    <name type="scientific">Melastoma candidum</name>
    <dbReference type="NCBI Taxonomy" id="119954"/>
    <lineage>
        <taxon>Eukaryota</taxon>
        <taxon>Viridiplantae</taxon>
        <taxon>Streptophyta</taxon>
        <taxon>Embryophyta</taxon>
        <taxon>Tracheophyta</taxon>
        <taxon>Spermatophyta</taxon>
        <taxon>Magnoliopsida</taxon>
        <taxon>eudicotyledons</taxon>
        <taxon>Gunneridae</taxon>
        <taxon>Pentapetalae</taxon>
        <taxon>rosids</taxon>
        <taxon>malvids</taxon>
        <taxon>Myrtales</taxon>
        <taxon>Melastomataceae</taxon>
        <taxon>Melastomatoideae</taxon>
        <taxon>Melastomateae</taxon>
        <taxon>Melastoma</taxon>
    </lineage>
</organism>
<comment type="caution">
    <text evidence="1">The sequence shown here is derived from an EMBL/GenBank/DDBJ whole genome shotgun (WGS) entry which is preliminary data.</text>
</comment>
<keyword evidence="2" id="KW-1185">Reference proteome</keyword>
<evidence type="ECO:0000313" key="2">
    <source>
        <dbReference type="Proteomes" id="UP001057402"/>
    </source>
</evidence>
<dbReference type="EMBL" id="CM042891">
    <property type="protein sequence ID" value="KAI4304621.1"/>
    <property type="molecule type" value="Genomic_DNA"/>
</dbReference>
<proteinExistence type="predicted"/>
<name>A0ACB9L5D9_9MYRT</name>
<gene>
    <name evidence="1" type="ORF">MLD38_040104</name>
</gene>
<accession>A0ACB9L5D9</accession>